<sequence length="173" mass="19879">MVKHLRMILYLDKVQELLKVFPTFTIQQLPRAKNADADELASLGSALDTQFRCSIPVEHLDQPSIEDIEQLDLMQIDEDPSWQDPIIHYLANENLPEDKSEARKIKQNAARYYTKSDTLIRRSYSGPHFTCIKHLQTLKVLCKIHDGECGNHPRGRSLAQKALSVGYFWPTMS</sequence>
<dbReference type="Proteomes" id="UP001054821">
    <property type="component" value="Chromosome 2"/>
</dbReference>
<dbReference type="Gene3D" id="1.10.340.70">
    <property type="match status" value="1"/>
</dbReference>
<organism evidence="1 2">
    <name type="scientific">Prunus dulcis</name>
    <name type="common">Almond</name>
    <name type="synonym">Amygdalus dulcis</name>
    <dbReference type="NCBI Taxonomy" id="3755"/>
    <lineage>
        <taxon>Eukaryota</taxon>
        <taxon>Viridiplantae</taxon>
        <taxon>Streptophyta</taxon>
        <taxon>Embryophyta</taxon>
        <taxon>Tracheophyta</taxon>
        <taxon>Spermatophyta</taxon>
        <taxon>Magnoliopsida</taxon>
        <taxon>eudicotyledons</taxon>
        <taxon>Gunneridae</taxon>
        <taxon>Pentapetalae</taxon>
        <taxon>rosids</taxon>
        <taxon>fabids</taxon>
        <taxon>Rosales</taxon>
        <taxon>Rosaceae</taxon>
        <taxon>Amygdaloideae</taxon>
        <taxon>Amygdaleae</taxon>
        <taxon>Prunus</taxon>
    </lineage>
</organism>
<keyword evidence="2" id="KW-1185">Reference proteome</keyword>
<dbReference type="EMBL" id="JAJFAZ020000002">
    <property type="protein sequence ID" value="KAI5343618.1"/>
    <property type="molecule type" value="Genomic_DNA"/>
</dbReference>
<evidence type="ECO:0000313" key="1">
    <source>
        <dbReference type="EMBL" id="KAI5343618.1"/>
    </source>
</evidence>
<accession>A0AAD4WIB7</accession>
<dbReference type="AlphaFoldDB" id="A0AAD4WIB7"/>
<dbReference type="PANTHER" id="PTHR48475:SF2">
    <property type="entry name" value="RIBONUCLEASE H"/>
    <property type="match status" value="1"/>
</dbReference>
<proteinExistence type="predicted"/>
<protein>
    <recommendedName>
        <fullName evidence="3">RNase H type-1 domain-containing protein</fullName>
    </recommendedName>
</protein>
<name>A0AAD4WIB7_PRUDU</name>
<dbReference type="PANTHER" id="PTHR48475">
    <property type="entry name" value="RIBONUCLEASE H"/>
    <property type="match status" value="1"/>
</dbReference>
<evidence type="ECO:0000313" key="2">
    <source>
        <dbReference type="Proteomes" id="UP001054821"/>
    </source>
</evidence>
<gene>
    <name evidence="1" type="ORF">L3X38_011494</name>
</gene>
<reference evidence="1 2" key="1">
    <citation type="journal article" date="2022" name="G3 (Bethesda)">
        <title>Whole-genome sequence and methylome profiling of the almond [Prunus dulcis (Mill.) D.A. Webb] cultivar 'Nonpareil'.</title>
        <authorList>
            <person name="D'Amico-Willman K.M."/>
            <person name="Ouma W.Z."/>
            <person name="Meulia T."/>
            <person name="Sideli G.M."/>
            <person name="Gradziel T.M."/>
            <person name="Fresnedo-Ramirez J."/>
        </authorList>
    </citation>
    <scope>NUCLEOTIDE SEQUENCE [LARGE SCALE GENOMIC DNA]</scope>
    <source>
        <strain evidence="1">Clone GOH B32 T37-40</strain>
    </source>
</reference>
<evidence type="ECO:0008006" key="3">
    <source>
        <dbReference type="Google" id="ProtNLM"/>
    </source>
</evidence>
<comment type="caution">
    <text evidence="1">The sequence shown here is derived from an EMBL/GenBank/DDBJ whole genome shotgun (WGS) entry which is preliminary data.</text>
</comment>